<organism evidence="6 7">
    <name type="scientific">Candidatus Woykebacteria bacterium RBG_13_40_15</name>
    <dbReference type="NCBI Taxonomy" id="1802593"/>
    <lineage>
        <taxon>Bacteria</taxon>
        <taxon>Candidatus Woykeibacteriota</taxon>
    </lineage>
</organism>
<keyword evidence="3 5" id="KW-1133">Transmembrane helix</keyword>
<dbReference type="InterPro" id="IPR003689">
    <property type="entry name" value="ZIP"/>
</dbReference>
<evidence type="ECO:0000256" key="2">
    <source>
        <dbReference type="ARBA" id="ARBA00022692"/>
    </source>
</evidence>
<gene>
    <name evidence="6" type="ORF">A2172_00690</name>
</gene>
<dbReference type="GO" id="GO:0016020">
    <property type="term" value="C:membrane"/>
    <property type="evidence" value="ECO:0007669"/>
    <property type="project" value="UniProtKB-SubCell"/>
</dbReference>
<feature type="transmembrane region" description="Helical" evidence="5">
    <location>
        <begin position="6"/>
        <end position="29"/>
    </location>
</feature>
<dbReference type="EMBL" id="MHCP01000015">
    <property type="protein sequence ID" value="OGY24050.1"/>
    <property type="molecule type" value="Genomic_DNA"/>
</dbReference>
<sequence length="248" mass="27096">MGQIWIYTIVSVLVVSIISLVGVITLLLQKTLLKKLLLVFVSFATGALFGGIFFHLLPEVAEEGWNLQISIYILAGIIVFFIFEKLIRWRHCHEPTSSEHPHPLGIMNLLGDSVHNFTDGLVIAGSYLASIPLGLATTLAVIFHEIPQEIGDFGILIYAGYSKRKALFFNFLTALTAVLGALVALIISSRIENISSYLVPFAAGGFLYIAGSDLLPELHKQTAISKSLIQLFSLLLGIAVMALLIFVE</sequence>
<feature type="transmembrane region" description="Helical" evidence="5">
    <location>
        <begin position="69"/>
        <end position="87"/>
    </location>
</feature>
<dbReference type="GO" id="GO:0006882">
    <property type="term" value="P:intracellular zinc ion homeostasis"/>
    <property type="evidence" value="ECO:0007669"/>
    <property type="project" value="TreeGrafter"/>
</dbReference>
<keyword evidence="2 5" id="KW-0812">Transmembrane</keyword>
<evidence type="ECO:0000256" key="5">
    <source>
        <dbReference type="SAM" id="Phobius"/>
    </source>
</evidence>
<dbReference type="Proteomes" id="UP000176631">
    <property type="component" value="Unassembled WGS sequence"/>
</dbReference>
<feature type="transmembrane region" description="Helical" evidence="5">
    <location>
        <begin position="227"/>
        <end position="247"/>
    </location>
</feature>
<evidence type="ECO:0008006" key="8">
    <source>
        <dbReference type="Google" id="ProtNLM"/>
    </source>
</evidence>
<reference evidence="6 7" key="1">
    <citation type="journal article" date="2016" name="Nat. Commun.">
        <title>Thousands of microbial genomes shed light on interconnected biogeochemical processes in an aquifer system.</title>
        <authorList>
            <person name="Anantharaman K."/>
            <person name="Brown C.T."/>
            <person name="Hug L.A."/>
            <person name="Sharon I."/>
            <person name="Castelle C.J."/>
            <person name="Probst A.J."/>
            <person name="Thomas B.C."/>
            <person name="Singh A."/>
            <person name="Wilkins M.J."/>
            <person name="Karaoz U."/>
            <person name="Brodie E.L."/>
            <person name="Williams K.H."/>
            <person name="Hubbard S.S."/>
            <person name="Banfield J.F."/>
        </authorList>
    </citation>
    <scope>NUCLEOTIDE SEQUENCE [LARGE SCALE GENOMIC DNA]</scope>
</reference>
<dbReference type="PANTHER" id="PTHR16950:SF16">
    <property type="entry name" value="ZINC TRANSPORTER ZIP13"/>
    <property type="match status" value="1"/>
</dbReference>
<accession>A0A1G1W925</accession>
<evidence type="ECO:0000256" key="4">
    <source>
        <dbReference type="ARBA" id="ARBA00023136"/>
    </source>
</evidence>
<dbReference type="Pfam" id="PF02535">
    <property type="entry name" value="Zip"/>
    <property type="match status" value="2"/>
</dbReference>
<dbReference type="STRING" id="1802593.A2172_00690"/>
<evidence type="ECO:0000313" key="6">
    <source>
        <dbReference type="EMBL" id="OGY24050.1"/>
    </source>
</evidence>
<feature type="transmembrane region" description="Helical" evidence="5">
    <location>
        <begin position="194"/>
        <end position="215"/>
    </location>
</feature>
<dbReference type="AlphaFoldDB" id="A0A1G1W925"/>
<keyword evidence="4 5" id="KW-0472">Membrane</keyword>
<proteinExistence type="predicted"/>
<protein>
    <recommendedName>
        <fullName evidence="8">ZIP family metal transporter</fullName>
    </recommendedName>
</protein>
<feature type="transmembrane region" description="Helical" evidence="5">
    <location>
        <begin position="36"/>
        <end position="57"/>
    </location>
</feature>
<dbReference type="SUPFAM" id="SSF103473">
    <property type="entry name" value="MFS general substrate transporter"/>
    <property type="match status" value="1"/>
</dbReference>
<comment type="caution">
    <text evidence="6">The sequence shown here is derived from an EMBL/GenBank/DDBJ whole genome shotgun (WGS) entry which is preliminary data.</text>
</comment>
<dbReference type="GO" id="GO:0005385">
    <property type="term" value="F:zinc ion transmembrane transporter activity"/>
    <property type="evidence" value="ECO:0007669"/>
    <property type="project" value="TreeGrafter"/>
</dbReference>
<dbReference type="InterPro" id="IPR036259">
    <property type="entry name" value="MFS_trans_sf"/>
</dbReference>
<dbReference type="PANTHER" id="PTHR16950">
    <property type="entry name" value="ZINC TRANSPORTER SLC39A7 HISTIDINE-RICH MEMBRANE PROTEIN KE4"/>
    <property type="match status" value="1"/>
</dbReference>
<evidence type="ECO:0000313" key="7">
    <source>
        <dbReference type="Proteomes" id="UP000176631"/>
    </source>
</evidence>
<evidence type="ECO:0000256" key="1">
    <source>
        <dbReference type="ARBA" id="ARBA00004141"/>
    </source>
</evidence>
<feature type="transmembrane region" description="Helical" evidence="5">
    <location>
        <begin position="167"/>
        <end position="188"/>
    </location>
</feature>
<name>A0A1G1W925_9BACT</name>
<evidence type="ECO:0000256" key="3">
    <source>
        <dbReference type="ARBA" id="ARBA00022989"/>
    </source>
</evidence>
<comment type="subcellular location">
    <subcellularLocation>
        <location evidence="1">Membrane</location>
        <topology evidence="1">Multi-pass membrane protein</topology>
    </subcellularLocation>
</comment>